<reference evidence="3" key="1">
    <citation type="submission" date="2017-09" db="EMBL/GenBank/DDBJ databases">
        <title>Depth-based differentiation of microbial function through sediment-hosted aquifers and enrichment of novel symbionts in the deep terrestrial subsurface.</title>
        <authorList>
            <person name="Probst A.J."/>
            <person name="Ladd B."/>
            <person name="Jarett J.K."/>
            <person name="Geller-Mcgrath D.E."/>
            <person name="Sieber C.M.K."/>
            <person name="Emerson J.B."/>
            <person name="Anantharaman K."/>
            <person name="Thomas B.C."/>
            <person name="Malmstrom R."/>
            <person name="Stieglmeier M."/>
            <person name="Klingl A."/>
            <person name="Woyke T."/>
            <person name="Ryan C.M."/>
            <person name="Banfield J.F."/>
        </authorList>
    </citation>
    <scope>NUCLEOTIDE SEQUENCE [LARGE SCALE GENOMIC DNA]</scope>
</reference>
<comment type="caution">
    <text evidence="2">The sequence shown here is derived from an EMBL/GenBank/DDBJ whole genome shotgun (WGS) entry which is preliminary data.</text>
</comment>
<dbReference type="EMBL" id="PEXI01000085">
    <property type="protein sequence ID" value="PIU24126.1"/>
    <property type="molecule type" value="Genomic_DNA"/>
</dbReference>
<dbReference type="Proteomes" id="UP000229896">
    <property type="component" value="Unassembled WGS sequence"/>
</dbReference>
<feature type="coiled-coil region" evidence="1">
    <location>
        <begin position="3"/>
        <end position="84"/>
    </location>
</feature>
<sequence length="126" mass="14683">METKQIQKRLAEISREEQELKTAKKNIKEQLENDLEYVEARNEAKKAAQKKKTIKDQIMSLPENQKMTETIKNTQEDLSVLKDILSAELFDYFQKSKKEEIVDAEGNIRKFKFEAKLISEKGGFGK</sequence>
<name>A0A2M6YBQ1_9BACT</name>
<organism evidence="2 3">
    <name type="scientific">Candidatus Berkelbacteria bacterium CG08_land_8_20_14_0_20_39_8</name>
    <dbReference type="NCBI Taxonomy" id="1974511"/>
    <lineage>
        <taxon>Bacteria</taxon>
        <taxon>Candidatus Berkelbacteria</taxon>
    </lineage>
</organism>
<protein>
    <submittedName>
        <fullName evidence="2">Uncharacterized protein</fullName>
    </submittedName>
</protein>
<evidence type="ECO:0000313" key="2">
    <source>
        <dbReference type="EMBL" id="PIU24126.1"/>
    </source>
</evidence>
<keyword evidence="1" id="KW-0175">Coiled coil</keyword>
<accession>A0A2M6YBQ1</accession>
<proteinExistence type="predicted"/>
<gene>
    <name evidence="2" type="ORF">COT12_02715</name>
</gene>
<dbReference type="AlphaFoldDB" id="A0A2M6YBQ1"/>
<evidence type="ECO:0000256" key="1">
    <source>
        <dbReference type="SAM" id="Coils"/>
    </source>
</evidence>
<evidence type="ECO:0000313" key="3">
    <source>
        <dbReference type="Proteomes" id="UP000229896"/>
    </source>
</evidence>